<proteinExistence type="predicted"/>
<comment type="caution">
    <text evidence="1">The sequence shown here is derived from an EMBL/GenBank/DDBJ whole genome shotgun (WGS) entry which is preliminary data.</text>
</comment>
<dbReference type="RefSeq" id="WP_122912395.1">
    <property type="nucleotide sequence ID" value="NZ_RHHT01000007.1"/>
</dbReference>
<gene>
    <name evidence="1" type="ORF">EDM58_05080</name>
</gene>
<evidence type="ECO:0000313" key="2">
    <source>
        <dbReference type="Proteomes" id="UP000281915"/>
    </source>
</evidence>
<accession>A0A3M8D5X9</accession>
<dbReference type="Proteomes" id="UP000281915">
    <property type="component" value="Unassembled WGS sequence"/>
</dbReference>
<sequence length="120" mass="12963">MKRFRFDQQAGHVINQYDSINAAISRIVRTQGPVAIGCIRLGPKGVLGYHPAVVNQLFLVVEGEGWVRGKDDSEPVPIRAGQAAFWEAGEGHESGSEEGMVAMVIEGEGLNPESYMPLLG</sequence>
<dbReference type="InterPro" id="IPR014710">
    <property type="entry name" value="RmlC-like_jellyroll"/>
</dbReference>
<dbReference type="EMBL" id="RHHT01000007">
    <property type="protein sequence ID" value="RNB83486.1"/>
    <property type="molecule type" value="Genomic_DNA"/>
</dbReference>
<name>A0A3M8D5X9_9BACL</name>
<organism evidence="1 2">
    <name type="scientific">Brevibacillus panacihumi</name>
    <dbReference type="NCBI Taxonomy" id="497735"/>
    <lineage>
        <taxon>Bacteria</taxon>
        <taxon>Bacillati</taxon>
        <taxon>Bacillota</taxon>
        <taxon>Bacilli</taxon>
        <taxon>Bacillales</taxon>
        <taxon>Paenibacillaceae</taxon>
        <taxon>Brevibacillus</taxon>
    </lineage>
</organism>
<protein>
    <submittedName>
        <fullName evidence="1">Cupin</fullName>
    </submittedName>
</protein>
<dbReference type="InterPro" id="IPR011051">
    <property type="entry name" value="RmlC_Cupin_sf"/>
</dbReference>
<dbReference type="Gene3D" id="2.60.120.10">
    <property type="entry name" value="Jelly Rolls"/>
    <property type="match status" value="1"/>
</dbReference>
<evidence type="ECO:0000313" key="1">
    <source>
        <dbReference type="EMBL" id="RNB83486.1"/>
    </source>
</evidence>
<dbReference type="SUPFAM" id="SSF51182">
    <property type="entry name" value="RmlC-like cupins"/>
    <property type="match status" value="1"/>
</dbReference>
<dbReference type="AlphaFoldDB" id="A0A3M8D5X9"/>
<reference evidence="1 2" key="1">
    <citation type="submission" date="2018-10" db="EMBL/GenBank/DDBJ databases">
        <title>Phylogenomics of Brevibacillus.</title>
        <authorList>
            <person name="Dunlap C."/>
        </authorList>
    </citation>
    <scope>NUCLEOTIDE SEQUENCE [LARGE SCALE GENOMIC DNA]</scope>
    <source>
        <strain evidence="1 2">JCM 15085</strain>
    </source>
</reference>